<dbReference type="GO" id="GO:0019557">
    <property type="term" value="P:L-histidine catabolic process to glutamate and formate"/>
    <property type="evidence" value="ECO:0007669"/>
    <property type="project" value="UniProtKB-UniPathway"/>
</dbReference>
<reference evidence="10 11" key="1">
    <citation type="journal article" date="2012" name="BMC Genomics">
        <title>Genome-guided analysis of physiological and morphological traits of the fermentative acetate oxidizer Thermacetogenium phaeum.</title>
        <authorList>
            <person name="Oehler D."/>
            <person name="Poehlein A."/>
            <person name="Leimbach A."/>
            <person name="Muller N."/>
            <person name="Daniel R."/>
            <person name="Gottschalk G."/>
            <person name="Schink B."/>
        </authorList>
    </citation>
    <scope>NUCLEOTIDE SEQUENCE [LARGE SCALE GENOMIC DNA]</scope>
    <source>
        <strain evidence="11">ATCC BAA-254 / DSM 26808 / PB</strain>
    </source>
</reference>
<accession>K4LH66</accession>
<dbReference type="SMART" id="SM01221">
    <property type="entry name" value="FTCD"/>
    <property type="match status" value="1"/>
</dbReference>
<evidence type="ECO:0000256" key="4">
    <source>
        <dbReference type="ARBA" id="ARBA00022490"/>
    </source>
</evidence>
<dbReference type="Pfam" id="PF07837">
    <property type="entry name" value="FTCD_N"/>
    <property type="match status" value="1"/>
</dbReference>
<dbReference type="InterPro" id="IPR012886">
    <property type="entry name" value="Formiminotransferase_N"/>
</dbReference>
<evidence type="ECO:0000256" key="6">
    <source>
        <dbReference type="ARBA" id="ARBA00022808"/>
    </source>
</evidence>
<dbReference type="GO" id="GO:0005542">
    <property type="term" value="F:folic acid binding"/>
    <property type="evidence" value="ECO:0007669"/>
    <property type="project" value="UniProtKB-KW"/>
</dbReference>
<evidence type="ECO:0000313" key="10">
    <source>
        <dbReference type="EMBL" id="AFV12238.1"/>
    </source>
</evidence>
<dbReference type="GO" id="GO:0005737">
    <property type="term" value="C:cytoplasm"/>
    <property type="evidence" value="ECO:0007669"/>
    <property type="project" value="UniProtKB-SubCell"/>
</dbReference>
<keyword evidence="6" id="KW-0369">Histidine metabolism</keyword>
<keyword evidence="10" id="KW-0456">Lyase</keyword>
<keyword evidence="5 10" id="KW-0808">Transferase</keyword>
<keyword evidence="4" id="KW-0963">Cytoplasm</keyword>
<dbReference type="KEGG" id="tpz:Tph_c20440"/>
<name>K4LH66_THEPS</name>
<protein>
    <recommendedName>
        <fullName evidence="3">glutamate formimidoyltransferase</fullName>
        <ecNumber evidence="3">2.1.2.5</ecNumber>
    </recommendedName>
</protein>
<dbReference type="SMART" id="SM01222">
    <property type="entry name" value="FTCD_N"/>
    <property type="match status" value="1"/>
</dbReference>
<dbReference type="PANTHER" id="PTHR12234:SF8">
    <property type="entry name" value="FORMIMINOTRANSFERASE-CYCLODEAMINASE"/>
    <property type="match status" value="1"/>
</dbReference>
<evidence type="ECO:0000259" key="8">
    <source>
        <dbReference type="SMART" id="SM01221"/>
    </source>
</evidence>
<dbReference type="InterPro" id="IPR037064">
    <property type="entry name" value="Formiminotransferase_N_sf"/>
</dbReference>
<dbReference type="AlphaFoldDB" id="K4LH66"/>
<sequence length="282" mass="30727">MVEQILDVIRGVAGVKLLDYSSDPSHNRTVVTFVGGPEQVKTAAFLAAQKAAELIDMERHRGEHPRIGATDVIPLIPISGVTMEDCVRLARELGREIGEKLQIPVYLYEEAALRPERKSLPKVRQGEYEGLKEAIGRPERRPDFGPARLHPTAGATAVGARPPLIAYNINLGTDDVAVAKAIAKAIRGSSGGYPSIKALGIMLKDRNVAQVTINVCNYREVPLHRVLETVKSEAARYGVNVIGSEIVGLVPMEALLDAAAFYLRLEGFRQDQVLEKRIHEGG</sequence>
<dbReference type="HOGENOM" id="CLU_040037_0_0_9"/>
<comment type="subcellular location">
    <subcellularLocation>
        <location evidence="1">Cytoplasm</location>
    </subcellularLocation>
</comment>
<dbReference type="InterPro" id="IPR013802">
    <property type="entry name" value="Formiminotransferase_C"/>
</dbReference>
<evidence type="ECO:0000256" key="1">
    <source>
        <dbReference type="ARBA" id="ARBA00004496"/>
    </source>
</evidence>
<proteinExistence type="predicted"/>
<dbReference type="SUPFAM" id="SSF55116">
    <property type="entry name" value="Formiminotransferase domain of formiminotransferase-cyclodeaminase"/>
    <property type="match status" value="2"/>
</dbReference>
<dbReference type="GO" id="GO:0019556">
    <property type="term" value="P:L-histidine catabolic process to glutamate and formamide"/>
    <property type="evidence" value="ECO:0007669"/>
    <property type="project" value="UniProtKB-UniPathway"/>
</dbReference>
<dbReference type="UniPathway" id="UPA00379">
    <property type="reaction ID" value="UER00555"/>
</dbReference>
<keyword evidence="7" id="KW-0290">Folate-binding</keyword>
<dbReference type="Proteomes" id="UP000000467">
    <property type="component" value="Chromosome"/>
</dbReference>
<dbReference type="InterPro" id="IPR051623">
    <property type="entry name" value="FTCD"/>
</dbReference>
<dbReference type="NCBIfam" id="TIGR02024">
    <property type="entry name" value="FtcD"/>
    <property type="match status" value="1"/>
</dbReference>
<dbReference type="GO" id="GO:0030409">
    <property type="term" value="F:glutamate formimidoyltransferase activity"/>
    <property type="evidence" value="ECO:0007669"/>
    <property type="project" value="UniProtKB-EC"/>
</dbReference>
<keyword evidence="11" id="KW-1185">Reference proteome</keyword>
<feature type="domain" description="Formiminotransferase N-terminal subdomain" evidence="9">
    <location>
        <begin position="1"/>
        <end position="162"/>
    </location>
</feature>
<organism evidence="10 11">
    <name type="scientific">Thermacetogenium phaeum (strain ATCC BAA-254 / DSM 26808 / PB)</name>
    <dbReference type="NCBI Taxonomy" id="1089553"/>
    <lineage>
        <taxon>Bacteria</taxon>
        <taxon>Bacillati</taxon>
        <taxon>Bacillota</taxon>
        <taxon>Clostridia</taxon>
        <taxon>Thermoanaerobacterales</taxon>
        <taxon>Thermoanaerobacteraceae</taxon>
        <taxon>Thermacetogenium</taxon>
    </lineage>
</organism>
<gene>
    <name evidence="10" type="primary">ftcd</name>
    <name evidence="10" type="ordered locus">Tph_c20440</name>
</gene>
<dbReference type="Pfam" id="PF02971">
    <property type="entry name" value="FTCD"/>
    <property type="match status" value="1"/>
</dbReference>
<dbReference type="STRING" id="1089553.Tph_c20440"/>
<evidence type="ECO:0000259" key="9">
    <source>
        <dbReference type="SMART" id="SM01222"/>
    </source>
</evidence>
<dbReference type="Gene3D" id="3.30.70.670">
    <property type="entry name" value="Formiminotransferase, C-terminal subdomain"/>
    <property type="match status" value="1"/>
</dbReference>
<dbReference type="EC" id="2.1.2.5" evidence="3"/>
<evidence type="ECO:0000256" key="2">
    <source>
        <dbReference type="ARBA" id="ARBA00005082"/>
    </source>
</evidence>
<dbReference type="PANTHER" id="PTHR12234">
    <property type="entry name" value="FORMIMINOTRANSFERASE-CYCLODEAMINASE"/>
    <property type="match status" value="1"/>
</dbReference>
<dbReference type="GO" id="GO:0016829">
    <property type="term" value="F:lyase activity"/>
    <property type="evidence" value="ECO:0007669"/>
    <property type="project" value="UniProtKB-KW"/>
</dbReference>
<evidence type="ECO:0000313" key="11">
    <source>
        <dbReference type="Proteomes" id="UP000000467"/>
    </source>
</evidence>
<comment type="pathway">
    <text evidence="2">Amino-acid degradation; L-histidine degradation into L-glutamate; L-glutamate from N-formimidoyl-L-glutamate (transferase route): step 1/1.</text>
</comment>
<evidence type="ECO:0000256" key="3">
    <source>
        <dbReference type="ARBA" id="ARBA00012252"/>
    </source>
</evidence>
<feature type="domain" description="Formiminotransferase C-terminal subdomain" evidence="8">
    <location>
        <begin position="163"/>
        <end position="277"/>
    </location>
</feature>
<evidence type="ECO:0000256" key="7">
    <source>
        <dbReference type="ARBA" id="ARBA00022954"/>
    </source>
</evidence>
<evidence type="ECO:0000256" key="5">
    <source>
        <dbReference type="ARBA" id="ARBA00022679"/>
    </source>
</evidence>
<dbReference type="InterPro" id="IPR037070">
    <property type="entry name" value="Formiminotransferase_C_sf"/>
</dbReference>
<dbReference type="InterPro" id="IPR022384">
    <property type="entry name" value="FormiminoTrfase_cat_dom_sf"/>
</dbReference>
<dbReference type="eggNOG" id="COG3643">
    <property type="taxonomic scope" value="Bacteria"/>
</dbReference>
<dbReference type="EMBL" id="CP003732">
    <property type="protein sequence ID" value="AFV12238.1"/>
    <property type="molecule type" value="Genomic_DNA"/>
</dbReference>
<dbReference type="InterPro" id="IPR004227">
    <property type="entry name" value="Formiminotransferase_cat"/>
</dbReference>
<dbReference type="Gene3D" id="3.30.990.10">
    <property type="entry name" value="Formiminotransferase, N-terminal subdomain"/>
    <property type="match status" value="1"/>
</dbReference>